<dbReference type="GO" id="GO:0004252">
    <property type="term" value="F:serine-type endopeptidase activity"/>
    <property type="evidence" value="ECO:0007669"/>
    <property type="project" value="UniProtKB-UniRule"/>
</dbReference>
<dbReference type="HOGENOM" id="CLU_011263_1_4_1"/>
<evidence type="ECO:0000256" key="5">
    <source>
        <dbReference type="PROSITE-ProRule" id="PRU01240"/>
    </source>
</evidence>
<evidence type="ECO:0000256" key="3">
    <source>
        <dbReference type="ARBA" id="ARBA00022801"/>
    </source>
</evidence>
<dbReference type="PROSITE" id="PS00137">
    <property type="entry name" value="SUBTILASE_HIS"/>
    <property type="match status" value="1"/>
</dbReference>
<dbReference type="PROSITE" id="PS00138">
    <property type="entry name" value="SUBTILASE_SER"/>
    <property type="match status" value="1"/>
</dbReference>
<dbReference type="InterPro" id="IPR037045">
    <property type="entry name" value="S8pro/Inhibitor_I9_sf"/>
</dbReference>
<dbReference type="PROSITE" id="PS00136">
    <property type="entry name" value="SUBTILASE_ASP"/>
    <property type="match status" value="1"/>
</dbReference>
<feature type="active site" description="Charge relay system" evidence="5">
    <location>
        <position position="419"/>
    </location>
</feature>
<dbReference type="InterPro" id="IPR000209">
    <property type="entry name" value="Peptidase_S8/S53_dom"/>
</dbReference>
<dbReference type="PANTHER" id="PTHR43806">
    <property type="entry name" value="PEPTIDASE S8"/>
    <property type="match status" value="1"/>
</dbReference>
<dbReference type="InterPro" id="IPR036852">
    <property type="entry name" value="Peptidase_S8/S53_dom_sf"/>
</dbReference>
<dbReference type="SUPFAM" id="SSF54897">
    <property type="entry name" value="Protease propeptides/inhibitors"/>
    <property type="match status" value="1"/>
</dbReference>
<dbReference type="Gene3D" id="3.40.50.200">
    <property type="entry name" value="Peptidase S8/S53 domain"/>
    <property type="match status" value="1"/>
</dbReference>
<feature type="domain" description="Inhibitor I9" evidence="9">
    <location>
        <begin position="60"/>
        <end position="140"/>
    </location>
</feature>
<dbReference type="GeneID" id="19319849"/>
<dbReference type="Pfam" id="PF00082">
    <property type="entry name" value="Peptidase_S8"/>
    <property type="match status" value="1"/>
</dbReference>
<dbReference type="FunFam" id="3.30.70.80:FF:000015">
    <property type="entry name" value="Probable PRB1-protease B, vacuolar"/>
    <property type="match status" value="1"/>
</dbReference>
<dbReference type="PRINTS" id="PR00723">
    <property type="entry name" value="SUBTILISIN"/>
</dbReference>
<dbReference type="InterPro" id="IPR023827">
    <property type="entry name" value="Peptidase_S8_Asp-AS"/>
</dbReference>
<dbReference type="InterPro" id="IPR050131">
    <property type="entry name" value="Peptidase_S8_subtilisin-like"/>
</dbReference>
<evidence type="ECO:0000256" key="7">
    <source>
        <dbReference type="SAM" id="SignalP"/>
    </source>
</evidence>
<proteinExistence type="inferred from homology"/>
<feature type="domain" description="Peptidase S8/S53" evidence="8">
    <location>
        <begin position="208"/>
        <end position="438"/>
    </location>
</feature>
<reference evidence="10 11" key="1">
    <citation type="journal article" date="2013" name="Plant Cell">
        <title>The transition from a phytopathogenic smut ancestor to an anamorphic biocontrol agent deciphered by comparative whole-genome analysis.</title>
        <authorList>
            <person name="Lefebvre F."/>
            <person name="Joly D.L."/>
            <person name="Labbe C."/>
            <person name="Teichmann B."/>
            <person name="Linning R."/>
            <person name="Belzile F."/>
            <person name="Bakkeren G."/>
            <person name="Belanger R.R."/>
        </authorList>
    </citation>
    <scope>NUCLEOTIDE SEQUENCE [LARGE SCALE GENOMIC DNA]</scope>
    <source>
        <strain evidence="10 11">PF-1</strain>
    </source>
</reference>
<dbReference type="AlphaFoldDB" id="A0A061H852"/>
<evidence type="ECO:0000259" key="8">
    <source>
        <dbReference type="Pfam" id="PF00082"/>
    </source>
</evidence>
<dbReference type="GO" id="GO:0006508">
    <property type="term" value="P:proteolysis"/>
    <property type="evidence" value="ECO:0007669"/>
    <property type="project" value="UniProtKB-KW"/>
</dbReference>
<evidence type="ECO:0000256" key="2">
    <source>
        <dbReference type="ARBA" id="ARBA00022670"/>
    </source>
</evidence>
<evidence type="ECO:0008006" key="12">
    <source>
        <dbReference type="Google" id="ProtNLM"/>
    </source>
</evidence>
<feature type="active site" description="Charge relay system" evidence="5">
    <location>
        <position position="249"/>
    </location>
</feature>
<dbReference type="Pfam" id="PF05922">
    <property type="entry name" value="Inhibitor_I9"/>
    <property type="match status" value="1"/>
</dbReference>
<protein>
    <recommendedName>
        <fullName evidence="12">Peptidase S8/S53 domain-containing protein</fullName>
    </recommendedName>
</protein>
<evidence type="ECO:0000256" key="4">
    <source>
        <dbReference type="ARBA" id="ARBA00022825"/>
    </source>
</evidence>
<name>A0A061H852_9BASI</name>
<dbReference type="PANTHER" id="PTHR43806:SF11">
    <property type="entry name" value="CEREVISIN-RELATED"/>
    <property type="match status" value="1"/>
</dbReference>
<organism evidence="10 11">
    <name type="scientific">Pseudozyma flocculosa PF-1</name>
    <dbReference type="NCBI Taxonomy" id="1277687"/>
    <lineage>
        <taxon>Eukaryota</taxon>
        <taxon>Fungi</taxon>
        <taxon>Dikarya</taxon>
        <taxon>Basidiomycota</taxon>
        <taxon>Ustilaginomycotina</taxon>
        <taxon>Ustilaginomycetes</taxon>
        <taxon>Ustilaginales</taxon>
        <taxon>Ustilaginaceae</taxon>
        <taxon>Pseudozyma</taxon>
    </lineage>
</organism>
<dbReference type="InterPro" id="IPR022398">
    <property type="entry name" value="Peptidase_S8_His-AS"/>
</dbReference>
<keyword evidence="7" id="KW-0732">Signal</keyword>
<dbReference type="OrthoDB" id="206201at2759"/>
<dbReference type="eggNOG" id="KOG1153">
    <property type="taxonomic scope" value="Eukaryota"/>
</dbReference>
<accession>A0A061H852</accession>
<dbReference type="RefSeq" id="XP_007881489.1">
    <property type="nucleotide sequence ID" value="XM_007883298.1"/>
</dbReference>
<evidence type="ECO:0000259" key="9">
    <source>
        <dbReference type="Pfam" id="PF05922"/>
    </source>
</evidence>
<dbReference type="CDD" id="cd04077">
    <property type="entry name" value="Peptidases_S8_PCSK9_ProteinaseK_like"/>
    <property type="match status" value="1"/>
</dbReference>
<dbReference type="InterPro" id="IPR023828">
    <property type="entry name" value="Peptidase_S8_Ser-AS"/>
</dbReference>
<dbReference type="GO" id="GO:0005615">
    <property type="term" value="C:extracellular space"/>
    <property type="evidence" value="ECO:0007669"/>
    <property type="project" value="TreeGrafter"/>
</dbReference>
<feature type="signal peptide" evidence="7">
    <location>
        <begin position="1"/>
        <end position="22"/>
    </location>
</feature>
<evidence type="ECO:0000313" key="10">
    <source>
        <dbReference type="EMBL" id="EPQ26786.1"/>
    </source>
</evidence>
<dbReference type="EMBL" id="KE361643">
    <property type="protein sequence ID" value="EPQ26786.1"/>
    <property type="molecule type" value="Genomic_DNA"/>
</dbReference>
<dbReference type="SUPFAM" id="SSF52743">
    <property type="entry name" value="Subtilisin-like"/>
    <property type="match status" value="1"/>
</dbReference>
<feature type="active site" description="Charge relay system" evidence="5">
    <location>
        <position position="217"/>
    </location>
</feature>
<sequence length="539" mass="56194">MYTKRYLGLLALALSLPMAALAAPHQQPFVPGAAASSYSPTVAFAPLMANPDLESVPGGYMVVFKKGVAATDFFAHRQLVSAAQLSANSFHGADASGIKHVYDLDGHLQGYAGKFTDDVLNYIRAQPEVEYVEVDSIVSTEVMPQGDERVWDVEYTASKLEELAAASTGKVHAHEVEKGAPWGLARISHRKRLGLGTFNQYLYNGDGGDGVTAYIIDTGINIKHVEFEGRARWGKTMPDNDVDEDGNGHGTHCAGTIGSRKYGVAKKAELVAVKVLGSGGSGSMSDVTGGVLWAVEDAKRITESLRANPTSAAAKKHKGFVANMSLGGGKSPTLDRAVNGAVDSGMHFGVAAGNENQDACNVSPAGATNPVTVGASTVQDERAYFSNKGKCVDIFAPGLNILSTWNTGNTSVNTISGTSMASPHIVGLLAYLLSIYGTDEFNLVQAHAAEQLSVSDLGDSLASRLSSVLPIPAMALDLVSSFTGLFGTAAEAAKPAIGGVLSPTQLKKALVSLSTSGALTGLDADTINKLAFNNATSTR</sequence>
<gene>
    <name evidence="10" type="ORF">PFL1_05764</name>
</gene>
<dbReference type="KEGG" id="pfp:PFL1_05764"/>
<dbReference type="Gene3D" id="3.30.70.80">
    <property type="entry name" value="Peptidase S8 propeptide/proteinase inhibitor I9"/>
    <property type="match status" value="1"/>
</dbReference>
<keyword evidence="4 5" id="KW-0720">Serine protease</keyword>
<evidence type="ECO:0000256" key="1">
    <source>
        <dbReference type="ARBA" id="ARBA00011073"/>
    </source>
</evidence>
<evidence type="ECO:0000256" key="6">
    <source>
        <dbReference type="RuleBase" id="RU003355"/>
    </source>
</evidence>
<keyword evidence="3 5" id="KW-0378">Hydrolase</keyword>
<dbReference type="InterPro" id="IPR010259">
    <property type="entry name" value="S8pro/Inhibitor_I9"/>
</dbReference>
<comment type="similarity">
    <text evidence="1 5 6">Belongs to the peptidase S8 family.</text>
</comment>
<dbReference type="PROSITE" id="PS51892">
    <property type="entry name" value="SUBTILASE"/>
    <property type="match status" value="1"/>
</dbReference>
<keyword evidence="2 5" id="KW-0645">Protease</keyword>
<feature type="chain" id="PRO_5001603413" description="Peptidase S8/S53 domain-containing protein" evidence="7">
    <location>
        <begin position="23"/>
        <end position="539"/>
    </location>
</feature>
<evidence type="ECO:0000313" key="11">
    <source>
        <dbReference type="Proteomes" id="UP000053664"/>
    </source>
</evidence>
<dbReference type="InterPro" id="IPR034193">
    <property type="entry name" value="PCSK9_ProteinaseK-like"/>
</dbReference>
<dbReference type="Proteomes" id="UP000053664">
    <property type="component" value="Unassembled WGS sequence"/>
</dbReference>
<dbReference type="InterPro" id="IPR015500">
    <property type="entry name" value="Peptidase_S8_subtilisin-rel"/>
</dbReference>